<dbReference type="EMBL" id="JAUKUD010000001">
    <property type="protein sequence ID" value="KAK0754919.1"/>
    <property type="molecule type" value="Genomic_DNA"/>
</dbReference>
<proteinExistence type="predicted"/>
<reference evidence="1" key="1">
    <citation type="submission" date="2023-06" db="EMBL/GenBank/DDBJ databases">
        <title>Genome-scale phylogeny and comparative genomics of the fungal order Sordariales.</title>
        <authorList>
            <consortium name="Lawrence Berkeley National Laboratory"/>
            <person name="Hensen N."/>
            <person name="Bonometti L."/>
            <person name="Westerberg I."/>
            <person name="Brannstrom I.O."/>
            <person name="Guillou S."/>
            <person name="Cros-Aarteil S."/>
            <person name="Calhoun S."/>
            <person name="Haridas S."/>
            <person name="Kuo A."/>
            <person name="Mondo S."/>
            <person name="Pangilinan J."/>
            <person name="Riley R."/>
            <person name="LaButti K."/>
            <person name="Andreopoulos B."/>
            <person name="Lipzen A."/>
            <person name="Chen C."/>
            <person name="Yanf M."/>
            <person name="Daum C."/>
            <person name="Ng V."/>
            <person name="Clum A."/>
            <person name="Steindorff A."/>
            <person name="Ohm R."/>
            <person name="Martin F."/>
            <person name="Silar P."/>
            <person name="Natvig D."/>
            <person name="Lalanne C."/>
            <person name="Gautier V."/>
            <person name="Ament-velasquez S.L."/>
            <person name="Kruys A."/>
            <person name="Hutchinson M.I."/>
            <person name="Powell A.J."/>
            <person name="Barry K."/>
            <person name="Miller A.N."/>
            <person name="Grigoriev I.V."/>
            <person name="Debuchy R."/>
            <person name="Gladieux P."/>
            <person name="Thoren M.H."/>
            <person name="Johannesson H."/>
        </authorList>
    </citation>
    <scope>NUCLEOTIDE SEQUENCE</scope>
    <source>
        <strain evidence="1">SMH3187-1</strain>
    </source>
</reference>
<sequence length="115" mass="12936">MARTAAHKHFARTAAHQKTSGRLSSIVLEKLSGVLAYSFFDMSFKGDFIDIPPNDQLLSEVKVLEIEQAVAVVQGWKLRENKHWVKDISVGIVRGKKDYFDFTRGKAENSEGVEL</sequence>
<gene>
    <name evidence="1" type="ORF">B0T18DRAFT_48661</name>
</gene>
<protein>
    <submittedName>
        <fullName evidence="1">Uncharacterized protein</fullName>
    </submittedName>
</protein>
<accession>A0AA40KD91</accession>
<evidence type="ECO:0000313" key="1">
    <source>
        <dbReference type="EMBL" id="KAK0754919.1"/>
    </source>
</evidence>
<name>A0AA40KD91_9PEZI</name>
<dbReference type="AlphaFoldDB" id="A0AA40KD91"/>
<evidence type="ECO:0000313" key="2">
    <source>
        <dbReference type="Proteomes" id="UP001172155"/>
    </source>
</evidence>
<organism evidence="1 2">
    <name type="scientific">Schizothecium vesticola</name>
    <dbReference type="NCBI Taxonomy" id="314040"/>
    <lineage>
        <taxon>Eukaryota</taxon>
        <taxon>Fungi</taxon>
        <taxon>Dikarya</taxon>
        <taxon>Ascomycota</taxon>
        <taxon>Pezizomycotina</taxon>
        <taxon>Sordariomycetes</taxon>
        <taxon>Sordariomycetidae</taxon>
        <taxon>Sordariales</taxon>
        <taxon>Schizotheciaceae</taxon>
        <taxon>Schizothecium</taxon>
    </lineage>
</organism>
<comment type="caution">
    <text evidence="1">The sequence shown here is derived from an EMBL/GenBank/DDBJ whole genome shotgun (WGS) entry which is preliminary data.</text>
</comment>
<dbReference type="Proteomes" id="UP001172155">
    <property type="component" value="Unassembled WGS sequence"/>
</dbReference>
<keyword evidence="2" id="KW-1185">Reference proteome</keyword>